<evidence type="ECO:0000313" key="3">
    <source>
        <dbReference type="Proteomes" id="UP000591131"/>
    </source>
</evidence>
<dbReference type="GO" id="GO:0031146">
    <property type="term" value="P:SCF-dependent proteasomal ubiquitin-dependent protein catabolic process"/>
    <property type="evidence" value="ECO:0007669"/>
    <property type="project" value="TreeGrafter"/>
</dbReference>
<organism evidence="2 3">
    <name type="scientific">Perkinsus chesapeaki</name>
    <name type="common">Clam parasite</name>
    <name type="synonym">Perkinsus andrewsi</name>
    <dbReference type="NCBI Taxonomy" id="330153"/>
    <lineage>
        <taxon>Eukaryota</taxon>
        <taxon>Sar</taxon>
        <taxon>Alveolata</taxon>
        <taxon>Perkinsozoa</taxon>
        <taxon>Perkinsea</taxon>
        <taxon>Perkinsida</taxon>
        <taxon>Perkinsidae</taxon>
        <taxon>Perkinsus</taxon>
    </lineage>
</organism>
<dbReference type="GO" id="GO:0019005">
    <property type="term" value="C:SCF ubiquitin ligase complex"/>
    <property type="evidence" value="ECO:0007669"/>
    <property type="project" value="TreeGrafter"/>
</dbReference>
<dbReference type="SMART" id="SM00367">
    <property type="entry name" value="LRR_CC"/>
    <property type="match status" value="3"/>
</dbReference>
<keyword evidence="3" id="KW-1185">Reference proteome</keyword>
<dbReference type="OrthoDB" id="550575at2759"/>
<feature type="domain" description="F-box/LRR-repeat protein 15-like leucin rich repeat" evidence="1">
    <location>
        <begin position="255"/>
        <end position="360"/>
    </location>
</feature>
<dbReference type="Proteomes" id="UP000591131">
    <property type="component" value="Unassembled WGS sequence"/>
</dbReference>
<name>A0A7J6M774_PERCH</name>
<dbReference type="AlphaFoldDB" id="A0A7J6M774"/>
<evidence type="ECO:0000259" key="1">
    <source>
        <dbReference type="Pfam" id="PF25372"/>
    </source>
</evidence>
<dbReference type="SUPFAM" id="SSF52047">
    <property type="entry name" value="RNI-like"/>
    <property type="match status" value="1"/>
</dbReference>
<gene>
    <name evidence="2" type="ORF">FOL47_003607</name>
</gene>
<dbReference type="InterPro" id="IPR057207">
    <property type="entry name" value="FBXL15_LRR"/>
</dbReference>
<dbReference type="Gene3D" id="3.80.10.10">
    <property type="entry name" value="Ribonuclease Inhibitor"/>
    <property type="match status" value="1"/>
</dbReference>
<reference evidence="2 3" key="1">
    <citation type="submission" date="2020-04" db="EMBL/GenBank/DDBJ databases">
        <title>Perkinsus chesapeaki whole genome sequence.</title>
        <authorList>
            <person name="Bogema D.R."/>
        </authorList>
    </citation>
    <scope>NUCLEOTIDE SEQUENCE [LARGE SCALE GENOMIC DNA]</scope>
    <source>
        <strain evidence="2">ATCC PRA-425</strain>
    </source>
</reference>
<dbReference type="InterPro" id="IPR032675">
    <property type="entry name" value="LRR_dom_sf"/>
</dbReference>
<dbReference type="PANTHER" id="PTHR13318:SF190">
    <property type="entry name" value="PARTNER OF PAIRED, ISOFORM B"/>
    <property type="match status" value="1"/>
</dbReference>
<protein>
    <recommendedName>
        <fullName evidence="1">F-box/LRR-repeat protein 15-like leucin rich repeat domain-containing protein</fullName>
    </recommendedName>
</protein>
<accession>A0A7J6M774</accession>
<sequence>MEPRASFPPQGDGSTGLNGLPDEVINMILQLVPPEAKANSSPFGLLGLTCARLEHLVRTFTGTNQLRIVDGGEKPISNQFVLTSFRRRRGVRGVILADFTTLLPDTLSKMAQLPSAEYYRNITELCLRGCGKLNGKAVNMFIKRCRNLSHLDLFDVPLAAADATFVGLRRFCKNLKVIRAGALRRRFTCSITTDGISNITMPLRDTPSVLEELTLPRLNLDKVCQAGLDMITQRLGESLLRLDLSNPEGECLSLENLNALKHLQSLSIAGWQSSANSLSSALSGLGELQFLDLSETQITDEGLSSLSRTLVNLRRLKLSKCRAVNDDGVISVLESCEHLEMLDLAYNRKISEALPHRLARVASKERFKRLGIKETNLVPLFTAQLADCFLQHTGNTAVIFTIDLPAVEYIPPSRQPVACELSGALSLL</sequence>
<comment type="caution">
    <text evidence="2">The sequence shown here is derived from an EMBL/GenBank/DDBJ whole genome shotgun (WGS) entry which is preliminary data.</text>
</comment>
<dbReference type="InterPro" id="IPR006553">
    <property type="entry name" value="Leu-rich_rpt_Cys-con_subtyp"/>
</dbReference>
<proteinExistence type="predicted"/>
<dbReference type="PANTHER" id="PTHR13318">
    <property type="entry name" value="PARTNER OF PAIRED, ISOFORM B-RELATED"/>
    <property type="match status" value="1"/>
</dbReference>
<evidence type="ECO:0000313" key="2">
    <source>
        <dbReference type="EMBL" id="KAF4667397.1"/>
    </source>
</evidence>
<dbReference type="Pfam" id="PF25372">
    <property type="entry name" value="DUF7885"/>
    <property type="match status" value="1"/>
</dbReference>
<dbReference type="EMBL" id="JAAPAO010000212">
    <property type="protein sequence ID" value="KAF4667397.1"/>
    <property type="molecule type" value="Genomic_DNA"/>
</dbReference>